<dbReference type="PANTHER" id="PTHR41339:SF1">
    <property type="entry name" value="SECRETED PROTEIN"/>
    <property type="match status" value="1"/>
</dbReference>
<dbReference type="Proteomes" id="UP000245535">
    <property type="component" value="Unassembled WGS sequence"/>
</dbReference>
<dbReference type="PANTHER" id="PTHR41339">
    <property type="entry name" value="LIPL48"/>
    <property type="match status" value="1"/>
</dbReference>
<name>A0A315ZF96_SEDFL</name>
<dbReference type="SUPFAM" id="SSF51126">
    <property type="entry name" value="Pectin lyase-like"/>
    <property type="match status" value="1"/>
</dbReference>
<reference evidence="1 2" key="1">
    <citation type="submission" date="2018-03" db="EMBL/GenBank/DDBJ databases">
        <title>Genomic Encyclopedia of Archaeal and Bacterial Type Strains, Phase II (KMG-II): from individual species to whole genera.</title>
        <authorList>
            <person name="Goeker M."/>
        </authorList>
    </citation>
    <scope>NUCLEOTIDE SEQUENCE [LARGE SCALE GENOMIC DNA]</scope>
    <source>
        <strain evidence="1 2">DSM 28229</strain>
    </source>
</reference>
<proteinExistence type="predicted"/>
<dbReference type="RefSeq" id="WP_109615364.1">
    <property type="nucleotide sequence ID" value="NZ_QGDO01000001.1"/>
</dbReference>
<comment type="caution">
    <text evidence="1">The sequence shown here is derived from an EMBL/GenBank/DDBJ whole genome shotgun (WGS) entry which is preliminary data.</text>
</comment>
<dbReference type="EMBL" id="QGDO01000001">
    <property type="protein sequence ID" value="PWJ43829.1"/>
    <property type="molecule type" value="Genomic_DNA"/>
</dbReference>
<organism evidence="1 2">
    <name type="scientific">Sediminitomix flava</name>
    <dbReference type="NCBI Taxonomy" id="379075"/>
    <lineage>
        <taxon>Bacteria</taxon>
        <taxon>Pseudomonadati</taxon>
        <taxon>Bacteroidota</taxon>
        <taxon>Cytophagia</taxon>
        <taxon>Cytophagales</taxon>
        <taxon>Flammeovirgaceae</taxon>
        <taxon>Sediminitomix</taxon>
    </lineage>
</organism>
<sequence length="391" mass="40972">MLKFNKFAIVAGLFASVAMTSCEEDETVLSGDEQFELDVVSALENVNFADASATGYAMPSWAKGFDWNGVAAEQGLTMESVTMTVSGDITEDTTWSGVVYLEAATFVKSGATLTIEPGTVIMSAKGNVYLMVETGAMIDAEGTADNMIVFSAFEAEPSTWGGLVLNGLAPINDGDASGSKGTEINAEIPYGGSNATDNSGVVSYVRVEYTGFAIDSESEHNGITLNGVGSGTTFENVQAFKGSDDGIEFFGGTVNLSGAVVTGCGDDQIDWAKGYIGTIDGAYIATDESSDKGMEIDNNSKNREAAPYSNATVKNVTLDGTAAGGQGTAIRFREGAKGTFMNIVAKGFKKGFDIHHNVTLQNLINGDVKLSTINFSESVASPFAYELDETE</sequence>
<gene>
    <name evidence="1" type="ORF">BC781_101175</name>
</gene>
<dbReference type="OrthoDB" id="1521716at2"/>
<dbReference type="InterPro" id="IPR011050">
    <property type="entry name" value="Pectin_lyase_fold/virulence"/>
</dbReference>
<protein>
    <recommendedName>
        <fullName evidence="3">Parallel beta helix pectate lyase-like protein</fullName>
    </recommendedName>
</protein>
<keyword evidence="2" id="KW-1185">Reference proteome</keyword>
<dbReference type="PROSITE" id="PS51257">
    <property type="entry name" value="PROKAR_LIPOPROTEIN"/>
    <property type="match status" value="1"/>
</dbReference>
<dbReference type="AlphaFoldDB" id="A0A315ZF96"/>
<evidence type="ECO:0008006" key="3">
    <source>
        <dbReference type="Google" id="ProtNLM"/>
    </source>
</evidence>
<evidence type="ECO:0000313" key="2">
    <source>
        <dbReference type="Proteomes" id="UP000245535"/>
    </source>
</evidence>
<accession>A0A315ZF96</accession>
<evidence type="ECO:0000313" key="1">
    <source>
        <dbReference type="EMBL" id="PWJ43829.1"/>
    </source>
</evidence>